<sequence length="81" mass="8802">MPMPNRRVPHMKETQPKVARRNFLAGAGVVTAAAGAAALTARSPVTSPRNAAIPESTDVSSDHKGYRVSEHIRKYYRSTLV</sequence>
<dbReference type="EMBL" id="CAJZAG010000002">
    <property type="protein sequence ID" value="CAG9167238.1"/>
    <property type="molecule type" value="Genomic_DNA"/>
</dbReference>
<reference evidence="2 3" key="1">
    <citation type="submission" date="2021-08" db="EMBL/GenBank/DDBJ databases">
        <authorList>
            <person name="Peeters C."/>
        </authorList>
    </citation>
    <scope>NUCLEOTIDE SEQUENCE [LARGE SCALE GENOMIC DNA]</scope>
    <source>
        <strain evidence="2 3">LMG 32289</strain>
    </source>
</reference>
<dbReference type="PROSITE" id="PS51318">
    <property type="entry name" value="TAT"/>
    <property type="match status" value="1"/>
</dbReference>
<comment type="caution">
    <text evidence="2">The sequence shown here is derived from an EMBL/GenBank/DDBJ whole genome shotgun (WGS) entry which is preliminary data.</text>
</comment>
<accession>A0ABM8WIM0</accession>
<dbReference type="InterPro" id="IPR014177">
    <property type="entry name" value="Formate_DH_TAT-contain"/>
</dbReference>
<evidence type="ECO:0000313" key="3">
    <source>
        <dbReference type="Proteomes" id="UP000706525"/>
    </source>
</evidence>
<keyword evidence="3" id="KW-1185">Reference proteome</keyword>
<evidence type="ECO:0000313" key="2">
    <source>
        <dbReference type="EMBL" id="CAG9167238.1"/>
    </source>
</evidence>
<dbReference type="NCBIfam" id="TIGR02811">
    <property type="entry name" value="formate_TAT"/>
    <property type="match status" value="1"/>
</dbReference>
<evidence type="ECO:0000256" key="1">
    <source>
        <dbReference type="SAM" id="MobiDB-lite"/>
    </source>
</evidence>
<dbReference type="NCBIfam" id="TIGR01409">
    <property type="entry name" value="TAT_signal_seq"/>
    <property type="match status" value="1"/>
</dbReference>
<name>A0ABM8WIM0_9BURK</name>
<proteinExistence type="predicted"/>
<dbReference type="Proteomes" id="UP000706525">
    <property type="component" value="Unassembled WGS sequence"/>
</dbReference>
<dbReference type="InterPro" id="IPR019546">
    <property type="entry name" value="TAT_signal_bac_arc"/>
</dbReference>
<dbReference type="PIRSF" id="PIRSF036704">
    <property type="entry name" value="UCP036704"/>
    <property type="match status" value="1"/>
</dbReference>
<protein>
    <recommendedName>
        <fullName evidence="4">Formate dehydrogenase</fullName>
    </recommendedName>
</protein>
<feature type="region of interest" description="Disordered" evidence="1">
    <location>
        <begin position="43"/>
        <end position="65"/>
    </location>
</feature>
<organism evidence="2 3">
    <name type="scientific">Cupriavidus pampae</name>
    <dbReference type="NCBI Taxonomy" id="659251"/>
    <lineage>
        <taxon>Bacteria</taxon>
        <taxon>Pseudomonadati</taxon>
        <taxon>Pseudomonadota</taxon>
        <taxon>Betaproteobacteria</taxon>
        <taxon>Burkholderiales</taxon>
        <taxon>Burkholderiaceae</taxon>
        <taxon>Cupriavidus</taxon>
    </lineage>
</organism>
<gene>
    <name evidence="2" type="ORF">LMG32289_01339</name>
</gene>
<dbReference type="InterPro" id="IPR006311">
    <property type="entry name" value="TAT_signal"/>
</dbReference>
<evidence type="ECO:0008006" key="4">
    <source>
        <dbReference type="Google" id="ProtNLM"/>
    </source>
</evidence>